<proteinExistence type="predicted"/>
<gene>
    <name evidence="2" type="ORF">T310_5346</name>
</gene>
<comment type="caution">
    <text evidence="2">The sequence shown here is derived from an EMBL/GenBank/DDBJ whole genome shotgun (WGS) entry which is preliminary data.</text>
</comment>
<dbReference type="AlphaFoldDB" id="A0A0F4YQT1"/>
<feature type="signal peptide" evidence="1">
    <location>
        <begin position="1"/>
        <end position="19"/>
    </location>
</feature>
<dbReference type="EMBL" id="LASV01000244">
    <property type="protein sequence ID" value="KKA20617.1"/>
    <property type="molecule type" value="Genomic_DNA"/>
</dbReference>
<keyword evidence="1" id="KW-0732">Signal</keyword>
<keyword evidence="3" id="KW-1185">Reference proteome</keyword>
<evidence type="ECO:0000313" key="2">
    <source>
        <dbReference type="EMBL" id="KKA20617.1"/>
    </source>
</evidence>
<reference evidence="2 3" key="1">
    <citation type="submission" date="2015-04" db="EMBL/GenBank/DDBJ databases">
        <authorList>
            <person name="Heijne W.H."/>
            <person name="Fedorova N.D."/>
            <person name="Nierman W.C."/>
            <person name="Vollebregt A.W."/>
            <person name="Zhao Z."/>
            <person name="Wu L."/>
            <person name="Kumar M."/>
            <person name="Stam H."/>
            <person name="van den Berg M.A."/>
            <person name="Pel H.J."/>
        </authorList>
    </citation>
    <scope>NUCLEOTIDE SEQUENCE [LARGE SCALE GENOMIC DNA]</scope>
    <source>
        <strain evidence="2 3">CBS 393.64</strain>
    </source>
</reference>
<evidence type="ECO:0000313" key="3">
    <source>
        <dbReference type="Proteomes" id="UP000053958"/>
    </source>
</evidence>
<organism evidence="2 3">
    <name type="scientific">Rasamsonia emersonii (strain ATCC 16479 / CBS 393.64 / IMI 116815)</name>
    <dbReference type="NCBI Taxonomy" id="1408163"/>
    <lineage>
        <taxon>Eukaryota</taxon>
        <taxon>Fungi</taxon>
        <taxon>Dikarya</taxon>
        <taxon>Ascomycota</taxon>
        <taxon>Pezizomycotina</taxon>
        <taxon>Eurotiomycetes</taxon>
        <taxon>Eurotiomycetidae</taxon>
        <taxon>Eurotiales</taxon>
        <taxon>Trichocomaceae</taxon>
        <taxon>Rasamsonia</taxon>
    </lineage>
</organism>
<evidence type="ECO:0000256" key="1">
    <source>
        <dbReference type="SAM" id="SignalP"/>
    </source>
</evidence>
<dbReference type="GeneID" id="25317691"/>
<dbReference type="RefSeq" id="XP_013327229.1">
    <property type="nucleotide sequence ID" value="XM_013471775.1"/>
</dbReference>
<sequence>MAAIWLFVALGYLLLYVFAAVPDAHVQALLPAAASAERSQSSSLHHLLPFDYAMNPLQFQLRDQLRHQNWQGSSLPASCIASAASVSPADGFLHRHEVPAEAVLDAFSLSHITGLAYCLYGRKNDSE</sequence>
<accession>A0A0F4YQT1</accession>
<feature type="chain" id="PRO_5002482069" evidence="1">
    <location>
        <begin position="20"/>
        <end position="127"/>
    </location>
</feature>
<dbReference type="Proteomes" id="UP000053958">
    <property type="component" value="Unassembled WGS sequence"/>
</dbReference>
<protein>
    <submittedName>
        <fullName evidence="2">Uncharacterized protein</fullName>
    </submittedName>
</protein>
<name>A0A0F4YQT1_RASE3</name>